<accession>A0A2P2IJ55</accession>
<feature type="region of interest" description="Disordered" evidence="1">
    <location>
        <begin position="1"/>
        <end position="23"/>
    </location>
</feature>
<dbReference type="AlphaFoldDB" id="A0A2P2IJ55"/>
<sequence length="23" mass="2555">MVKVEAPDHKGPGYKNHCSTRIS</sequence>
<evidence type="ECO:0000313" key="2">
    <source>
        <dbReference type="EMBL" id="MBW81253.1"/>
    </source>
</evidence>
<evidence type="ECO:0000256" key="1">
    <source>
        <dbReference type="SAM" id="MobiDB-lite"/>
    </source>
</evidence>
<dbReference type="EMBL" id="GGEC01000770">
    <property type="protein sequence ID" value="MBW81253.1"/>
    <property type="molecule type" value="Transcribed_RNA"/>
</dbReference>
<proteinExistence type="predicted"/>
<organism evidence="2">
    <name type="scientific">Rhizophora mucronata</name>
    <name type="common">Asiatic mangrove</name>
    <dbReference type="NCBI Taxonomy" id="61149"/>
    <lineage>
        <taxon>Eukaryota</taxon>
        <taxon>Viridiplantae</taxon>
        <taxon>Streptophyta</taxon>
        <taxon>Embryophyta</taxon>
        <taxon>Tracheophyta</taxon>
        <taxon>Spermatophyta</taxon>
        <taxon>Magnoliopsida</taxon>
        <taxon>eudicotyledons</taxon>
        <taxon>Gunneridae</taxon>
        <taxon>Pentapetalae</taxon>
        <taxon>rosids</taxon>
        <taxon>fabids</taxon>
        <taxon>Malpighiales</taxon>
        <taxon>Rhizophoraceae</taxon>
        <taxon>Rhizophora</taxon>
    </lineage>
</organism>
<name>A0A2P2IJ55_RHIMU</name>
<feature type="compositionally biased region" description="Basic and acidic residues" evidence="1">
    <location>
        <begin position="1"/>
        <end position="11"/>
    </location>
</feature>
<reference evidence="2" key="1">
    <citation type="submission" date="2018-02" db="EMBL/GenBank/DDBJ databases">
        <title>Rhizophora mucronata_Transcriptome.</title>
        <authorList>
            <person name="Meera S.P."/>
            <person name="Sreeshan A."/>
            <person name="Augustine A."/>
        </authorList>
    </citation>
    <scope>NUCLEOTIDE SEQUENCE</scope>
    <source>
        <tissue evidence="2">Leaf</tissue>
    </source>
</reference>
<protein>
    <submittedName>
        <fullName evidence="2">Uncharacterized protein</fullName>
    </submittedName>
</protein>